<feature type="non-terminal residue" evidence="1">
    <location>
        <position position="1"/>
    </location>
</feature>
<gene>
    <name evidence="1" type="ORF">CEXT_160761</name>
</gene>
<dbReference type="Proteomes" id="UP001054945">
    <property type="component" value="Unassembled WGS sequence"/>
</dbReference>
<evidence type="ECO:0000313" key="1">
    <source>
        <dbReference type="EMBL" id="GIX92337.1"/>
    </source>
</evidence>
<name>A0AAV4PB10_CAEEX</name>
<comment type="caution">
    <text evidence="1">The sequence shown here is derived from an EMBL/GenBank/DDBJ whole genome shotgun (WGS) entry which is preliminary data.</text>
</comment>
<dbReference type="EMBL" id="BPLR01004115">
    <property type="protein sequence ID" value="GIX92337.1"/>
    <property type="molecule type" value="Genomic_DNA"/>
</dbReference>
<evidence type="ECO:0000313" key="2">
    <source>
        <dbReference type="Proteomes" id="UP001054945"/>
    </source>
</evidence>
<dbReference type="AlphaFoldDB" id="A0AAV4PB10"/>
<accession>A0AAV4PB10</accession>
<protein>
    <submittedName>
        <fullName evidence="1">Uncharacterized protein</fullName>
    </submittedName>
</protein>
<keyword evidence="2" id="KW-1185">Reference proteome</keyword>
<reference evidence="1 2" key="1">
    <citation type="submission" date="2021-06" db="EMBL/GenBank/DDBJ databases">
        <title>Caerostris extrusa draft genome.</title>
        <authorList>
            <person name="Kono N."/>
            <person name="Arakawa K."/>
        </authorList>
    </citation>
    <scope>NUCLEOTIDE SEQUENCE [LARGE SCALE GENOMIC DNA]</scope>
</reference>
<sequence length="34" mass="4084">DYLENLDGLWMIWKILMAHVNDLENVDGMSMIFR</sequence>
<proteinExistence type="predicted"/>
<organism evidence="1 2">
    <name type="scientific">Caerostris extrusa</name>
    <name type="common">Bark spider</name>
    <name type="synonym">Caerostris bankana</name>
    <dbReference type="NCBI Taxonomy" id="172846"/>
    <lineage>
        <taxon>Eukaryota</taxon>
        <taxon>Metazoa</taxon>
        <taxon>Ecdysozoa</taxon>
        <taxon>Arthropoda</taxon>
        <taxon>Chelicerata</taxon>
        <taxon>Arachnida</taxon>
        <taxon>Araneae</taxon>
        <taxon>Araneomorphae</taxon>
        <taxon>Entelegynae</taxon>
        <taxon>Araneoidea</taxon>
        <taxon>Araneidae</taxon>
        <taxon>Caerostris</taxon>
    </lineage>
</organism>